<accession>A0A1H0KP47</accession>
<dbReference type="AlphaFoldDB" id="A0A1H0KP47"/>
<dbReference type="Gene3D" id="2.40.50.100">
    <property type="match status" value="1"/>
</dbReference>
<evidence type="ECO:0000259" key="5">
    <source>
        <dbReference type="Pfam" id="PF25917"/>
    </source>
</evidence>
<dbReference type="GO" id="GO:0055085">
    <property type="term" value="P:transmembrane transport"/>
    <property type="evidence" value="ECO:0007669"/>
    <property type="project" value="InterPro"/>
</dbReference>
<evidence type="ECO:0000313" key="8">
    <source>
        <dbReference type="Proteomes" id="UP000199073"/>
    </source>
</evidence>
<dbReference type="PANTHER" id="PTHR30386">
    <property type="entry name" value="MEMBRANE FUSION SUBUNIT OF EMRAB-TOLC MULTIDRUG EFFLUX PUMP"/>
    <property type="match status" value="1"/>
</dbReference>
<keyword evidence="4" id="KW-0472">Membrane</keyword>
<dbReference type="EMBL" id="FNJI01000003">
    <property type="protein sequence ID" value="SDO57563.1"/>
    <property type="molecule type" value="Genomic_DNA"/>
</dbReference>
<feature type="coiled-coil region" evidence="2">
    <location>
        <begin position="97"/>
        <end position="169"/>
    </location>
</feature>
<dbReference type="Pfam" id="PF25963">
    <property type="entry name" value="Beta-barrel_AAEA"/>
    <property type="match status" value="1"/>
</dbReference>
<feature type="transmembrane region" description="Helical" evidence="4">
    <location>
        <begin position="28"/>
        <end position="47"/>
    </location>
</feature>
<reference evidence="7 8" key="1">
    <citation type="submission" date="2016-10" db="EMBL/GenBank/DDBJ databases">
        <authorList>
            <person name="de Groot N.N."/>
        </authorList>
    </citation>
    <scope>NUCLEOTIDE SEQUENCE [LARGE SCALE GENOMIC DNA]</scope>
    <source>
        <strain evidence="7 8">DSM 12130</strain>
    </source>
</reference>
<feature type="domain" description="Multidrug resistance protein MdtA-like barrel-sandwich hybrid" evidence="5">
    <location>
        <begin position="64"/>
        <end position="245"/>
    </location>
</feature>
<dbReference type="RefSeq" id="WP_092219575.1">
    <property type="nucleotide sequence ID" value="NZ_FNJI01000003.1"/>
</dbReference>
<dbReference type="SUPFAM" id="SSF111369">
    <property type="entry name" value="HlyD-like secretion proteins"/>
    <property type="match status" value="1"/>
</dbReference>
<proteinExistence type="predicted"/>
<keyword evidence="4" id="KW-1133">Transmembrane helix</keyword>
<keyword evidence="2" id="KW-0175">Coiled coil</keyword>
<organism evidence="7 8">
    <name type="scientific">Desulforhopalus singaporensis</name>
    <dbReference type="NCBI Taxonomy" id="91360"/>
    <lineage>
        <taxon>Bacteria</taxon>
        <taxon>Pseudomonadati</taxon>
        <taxon>Thermodesulfobacteriota</taxon>
        <taxon>Desulfobulbia</taxon>
        <taxon>Desulfobulbales</taxon>
        <taxon>Desulfocapsaceae</taxon>
        <taxon>Desulforhopalus</taxon>
    </lineage>
</organism>
<dbReference type="Gene3D" id="2.40.30.170">
    <property type="match status" value="1"/>
</dbReference>
<dbReference type="Proteomes" id="UP000199073">
    <property type="component" value="Unassembled WGS sequence"/>
</dbReference>
<dbReference type="InterPro" id="IPR050739">
    <property type="entry name" value="MFP"/>
</dbReference>
<dbReference type="PANTHER" id="PTHR30386:SF19">
    <property type="entry name" value="MULTIDRUG EXPORT PROTEIN EMRA-RELATED"/>
    <property type="match status" value="1"/>
</dbReference>
<dbReference type="InterPro" id="IPR058634">
    <property type="entry name" value="AaeA-lik-b-barrel"/>
</dbReference>
<feature type="compositionally biased region" description="Basic and acidic residues" evidence="3">
    <location>
        <begin position="1"/>
        <end position="12"/>
    </location>
</feature>
<evidence type="ECO:0000313" key="7">
    <source>
        <dbReference type="EMBL" id="SDO57563.1"/>
    </source>
</evidence>
<dbReference type="GO" id="GO:0030313">
    <property type="term" value="C:cell envelope"/>
    <property type="evidence" value="ECO:0007669"/>
    <property type="project" value="UniProtKB-SubCell"/>
</dbReference>
<protein>
    <submittedName>
        <fullName evidence="7">Membrane fusion protein, multidrug efflux system</fullName>
    </submittedName>
</protein>
<feature type="domain" description="p-hydroxybenzoic acid efflux pump subunit AaeA-like beta-barrel" evidence="6">
    <location>
        <begin position="257"/>
        <end position="348"/>
    </location>
</feature>
<keyword evidence="8" id="KW-1185">Reference proteome</keyword>
<keyword evidence="4" id="KW-0812">Transmembrane</keyword>
<dbReference type="STRING" id="91360.SAMN05660330_00572"/>
<sequence>MTDTRQEPDTSPRPRSGPSPGKKKSIRLFFLVLGPLVVVAVSLFFYLTGGRFVETDNAYVQADKVAVSAEVSGTIVEVMVAENASIKKGTPLLKIDDRSYTIALEQARASLQEAEAEITKLKAEYSQKVNELRLAESNIAYAKKEFGRLSNLDSNQAVAKAQLDDAEHNLALSRHRFKIIDTEMEQILAKLKGDPEIPIDRLPSYRLARATVEEAALNLEKTTVVAPFDGRVTKLPRVGKHVAPGMPIMALVADSGFWIEANLKETELTHVRADQKVSIEVDTYPDFEFTGTVQSISPGTGSEFSIIPAQNATGNWVKVVQRIPVRIVVDNYSGNRVLRSGMSTTVTIDTEYHRPLPGWISRRLTETGVLAGTLASSGKQ</sequence>
<dbReference type="InterPro" id="IPR058625">
    <property type="entry name" value="MdtA-like_BSH"/>
</dbReference>
<evidence type="ECO:0000256" key="3">
    <source>
        <dbReference type="SAM" id="MobiDB-lite"/>
    </source>
</evidence>
<evidence type="ECO:0000256" key="4">
    <source>
        <dbReference type="SAM" id="Phobius"/>
    </source>
</evidence>
<name>A0A1H0KP47_9BACT</name>
<dbReference type="OrthoDB" id="9811754at2"/>
<gene>
    <name evidence="7" type="ORF">SAMN05660330_00572</name>
</gene>
<dbReference type="Pfam" id="PF25917">
    <property type="entry name" value="BSH_RND"/>
    <property type="match status" value="1"/>
</dbReference>
<comment type="subcellular location">
    <subcellularLocation>
        <location evidence="1">Cell envelope</location>
    </subcellularLocation>
</comment>
<evidence type="ECO:0000256" key="2">
    <source>
        <dbReference type="SAM" id="Coils"/>
    </source>
</evidence>
<evidence type="ECO:0000259" key="6">
    <source>
        <dbReference type="Pfam" id="PF25963"/>
    </source>
</evidence>
<evidence type="ECO:0000256" key="1">
    <source>
        <dbReference type="ARBA" id="ARBA00004196"/>
    </source>
</evidence>
<feature type="region of interest" description="Disordered" evidence="3">
    <location>
        <begin position="1"/>
        <end position="22"/>
    </location>
</feature>